<dbReference type="PANTHER" id="PTHR30469">
    <property type="entry name" value="MULTIDRUG RESISTANCE PROTEIN MDTA"/>
    <property type="match status" value="1"/>
</dbReference>
<dbReference type="SUPFAM" id="SSF111369">
    <property type="entry name" value="HlyD-like secretion proteins"/>
    <property type="match status" value="1"/>
</dbReference>
<dbReference type="Proteomes" id="UP001374803">
    <property type="component" value="Chromosome"/>
</dbReference>
<organism evidence="2 3">
    <name type="scientific">Pendulispora rubella</name>
    <dbReference type="NCBI Taxonomy" id="2741070"/>
    <lineage>
        <taxon>Bacteria</taxon>
        <taxon>Pseudomonadati</taxon>
        <taxon>Myxococcota</taxon>
        <taxon>Myxococcia</taxon>
        <taxon>Myxococcales</taxon>
        <taxon>Sorangiineae</taxon>
        <taxon>Pendulisporaceae</taxon>
        <taxon>Pendulispora</taxon>
    </lineage>
</organism>
<protein>
    <submittedName>
        <fullName evidence="2">HlyD family efflux transporter periplasmic adaptor subunit</fullName>
    </submittedName>
</protein>
<evidence type="ECO:0000313" key="2">
    <source>
        <dbReference type="EMBL" id="WXB05782.1"/>
    </source>
</evidence>
<dbReference type="PANTHER" id="PTHR30469:SF38">
    <property type="entry name" value="HLYD FAMILY SECRETION PROTEIN"/>
    <property type="match status" value="1"/>
</dbReference>
<evidence type="ECO:0000313" key="3">
    <source>
        <dbReference type="Proteomes" id="UP001374803"/>
    </source>
</evidence>
<gene>
    <name evidence="2" type="ORF">LVJ94_00705</name>
</gene>
<dbReference type="PROSITE" id="PS51257">
    <property type="entry name" value="PROKAR_LIPOPROTEIN"/>
    <property type="match status" value="1"/>
</dbReference>
<proteinExistence type="predicted"/>
<reference evidence="2" key="1">
    <citation type="submission" date="2021-12" db="EMBL/GenBank/DDBJ databases">
        <title>Discovery of the Pendulisporaceae a myxobacterial family with distinct sporulation behavior and unique specialized metabolism.</title>
        <authorList>
            <person name="Garcia R."/>
            <person name="Popoff A."/>
            <person name="Bader C.D."/>
            <person name="Loehr J."/>
            <person name="Walesch S."/>
            <person name="Walt C."/>
            <person name="Boldt J."/>
            <person name="Bunk B."/>
            <person name="Haeckl F.J.F.P.J."/>
            <person name="Gunesch A.P."/>
            <person name="Birkelbach J."/>
            <person name="Nuebel U."/>
            <person name="Pietschmann T."/>
            <person name="Bach T."/>
            <person name="Mueller R."/>
        </authorList>
    </citation>
    <scope>NUCLEOTIDE SEQUENCE</scope>
    <source>
        <strain evidence="2">MSr11367</strain>
    </source>
</reference>
<keyword evidence="3" id="KW-1185">Reference proteome</keyword>
<dbReference type="EMBL" id="CP089983">
    <property type="protein sequence ID" value="WXB05782.1"/>
    <property type="molecule type" value="Genomic_DNA"/>
</dbReference>
<dbReference type="Gene3D" id="2.40.50.100">
    <property type="match status" value="1"/>
</dbReference>
<evidence type="ECO:0000256" key="1">
    <source>
        <dbReference type="SAM" id="Coils"/>
    </source>
</evidence>
<keyword evidence="1" id="KW-0175">Coiled coil</keyword>
<dbReference type="RefSeq" id="WP_394835430.1">
    <property type="nucleotide sequence ID" value="NZ_CP089929.1"/>
</dbReference>
<accession>A0ABZ2L4A5</accession>
<name>A0ABZ2L4A5_9BACT</name>
<dbReference type="Gene3D" id="1.10.287.470">
    <property type="entry name" value="Helix hairpin bin"/>
    <property type="match status" value="1"/>
</dbReference>
<feature type="coiled-coil region" evidence="1">
    <location>
        <begin position="83"/>
        <end position="117"/>
    </location>
</feature>
<sequence length="300" mass="32487">MKPLVVLLALALFACSKPLDEPEAKTTPWVAVAKGKIDIEGGVIRLAASRDGLIKQVFVEEGAKVKAGTPLAQLDDQQAVLSASVANKELAQARAALASLEVRARAADREVRRLEGLMASSAAPRGELDKARDEQALVATDRDAARANIEVARARQALAAYEVSLRTVRAPLDGEVIRRYARPGDGISTLNVTPLFLFAPDAKRIVRSELVDRFVDRVTPGMPAEVLVESDESQVYPAKVLRVGRVFGLKQPSDDPAEKVDQRVVECVLAIDSQEIRIGQRVLVRILPRTPAPEADRIGK</sequence>